<protein>
    <recommendedName>
        <fullName evidence="2">Malectin-like domain-containing protein</fullName>
    </recommendedName>
</protein>
<evidence type="ECO:0000313" key="3">
    <source>
        <dbReference type="EMBL" id="KAI5059631.1"/>
    </source>
</evidence>
<keyword evidence="4" id="KW-1185">Reference proteome</keyword>
<reference evidence="3" key="1">
    <citation type="submission" date="2021-01" db="EMBL/GenBank/DDBJ databases">
        <title>Adiantum capillus-veneris genome.</title>
        <authorList>
            <person name="Fang Y."/>
            <person name="Liao Q."/>
        </authorList>
    </citation>
    <scope>NUCLEOTIDE SEQUENCE</scope>
    <source>
        <strain evidence="3">H3</strain>
        <tissue evidence="3">Leaf</tissue>
    </source>
</reference>
<evidence type="ECO:0000256" key="1">
    <source>
        <dbReference type="ARBA" id="ARBA00004167"/>
    </source>
</evidence>
<dbReference type="OrthoDB" id="10480905at2759"/>
<dbReference type="GO" id="GO:0016020">
    <property type="term" value="C:membrane"/>
    <property type="evidence" value="ECO:0007669"/>
    <property type="project" value="UniProtKB-SubCell"/>
</dbReference>
<name>A0A9D4U112_ADICA</name>
<comment type="caution">
    <text evidence="3">The sequence shown here is derived from an EMBL/GenBank/DDBJ whole genome shotgun (WGS) entry which is preliminary data.</text>
</comment>
<dbReference type="AlphaFoldDB" id="A0A9D4U112"/>
<dbReference type="InterPro" id="IPR024788">
    <property type="entry name" value="Malectin-like_Carb-bd_dom"/>
</dbReference>
<gene>
    <name evidence="3" type="ORF">GOP47_0025950</name>
</gene>
<proteinExistence type="predicted"/>
<dbReference type="EMBL" id="JABFUD020000025">
    <property type="protein sequence ID" value="KAI5059631.1"/>
    <property type="molecule type" value="Genomic_DNA"/>
</dbReference>
<evidence type="ECO:0000259" key="2">
    <source>
        <dbReference type="Pfam" id="PF12819"/>
    </source>
</evidence>
<sequence>MTSTNVIADCFGHTDYGVPTVPDSDSFIRYNFDALDWIWIARKALATENVNTTTLAIDANLKDEPPSRILQTTLVGSPDISVWYSELQRSSEYVAVFYFAEIDPAVTASGQRTFNIYANDQLMNTAIDVFALVGANAAYAYSLDFTPN</sequence>
<dbReference type="Proteomes" id="UP000886520">
    <property type="component" value="Chromosome 25"/>
</dbReference>
<evidence type="ECO:0000313" key="4">
    <source>
        <dbReference type="Proteomes" id="UP000886520"/>
    </source>
</evidence>
<feature type="domain" description="Malectin-like" evidence="2">
    <location>
        <begin position="24"/>
        <end position="137"/>
    </location>
</feature>
<dbReference type="Pfam" id="PF12819">
    <property type="entry name" value="Malectin_like"/>
    <property type="match status" value="1"/>
</dbReference>
<accession>A0A9D4U112</accession>
<organism evidence="3 4">
    <name type="scientific">Adiantum capillus-veneris</name>
    <name type="common">Maidenhair fern</name>
    <dbReference type="NCBI Taxonomy" id="13818"/>
    <lineage>
        <taxon>Eukaryota</taxon>
        <taxon>Viridiplantae</taxon>
        <taxon>Streptophyta</taxon>
        <taxon>Embryophyta</taxon>
        <taxon>Tracheophyta</taxon>
        <taxon>Polypodiopsida</taxon>
        <taxon>Polypodiidae</taxon>
        <taxon>Polypodiales</taxon>
        <taxon>Pteridineae</taxon>
        <taxon>Pteridaceae</taxon>
        <taxon>Vittarioideae</taxon>
        <taxon>Adiantum</taxon>
    </lineage>
</organism>
<comment type="subcellular location">
    <subcellularLocation>
        <location evidence="1">Membrane</location>
        <topology evidence="1">Single-pass membrane protein</topology>
    </subcellularLocation>
</comment>
<dbReference type="Gene3D" id="2.60.120.430">
    <property type="entry name" value="Galactose-binding lectin"/>
    <property type="match status" value="1"/>
</dbReference>